<dbReference type="SUPFAM" id="SSF52540">
    <property type="entry name" value="P-loop containing nucleoside triphosphate hydrolases"/>
    <property type="match status" value="1"/>
</dbReference>
<dbReference type="RefSeq" id="WP_193925591.1">
    <property type="nucleotide sequence ID" value="NZ_JADEWL010000206.1"/>
</dbReference>
<name>A0A8J7FG14_9CYAN</name>
<dbReference type="InterPro" id="IPR027417">
    <property type="entry name" value="P-loop_NTPase"/>
</dbReference>
<sequence>MDLLPYESFDKNQAQNKVWEWLKESKGYHNFPSTQGVVLVYENLTPAALKKKLMEDSHNHQQKLTDQEWELVKGVLGGTLPPKEPRDIPTGTPANNPIRVIQAIESKLKILDTDQQKVAFEVPSGPQRLRGLAGTGKTVLLAKRAAKIHAAHPDWKIAFIFFTRSLYAQILELIDLSYREMTDGDRPDWTKLKVLHAWGAKDQDGFYRSLSLNT</sequence>
<comment type="caution">
    <text evidence="1">The sequence shown here is derived from an EMBL/GenBank/DDBJ whole genome shotgun (WGS) entry which is preliminary data.</text>
</comment>
<organism evidence="1 2">
    <name type="scientific">Plectonema cf. radiosum LEGE 06105</name>
    <dbReference type="NCBI Taxonomy" id="945769"/>
    <lineage>
        <taxon>Bacteria</taxon>
        <taxon>Bacillati</taxon>
        <taxon>Cyanobacteriota</taxon>
        <taxon>Cyanophyceae</taxon>
        <taxon>Oscillatoriophycideae</taxon>
        <taxon>Oscillatoriales</taxon>
        <taxon>Microcoleaceae</taxon>
        <taxon>Plectonema</taxon>
    </lineage>
</organism>
<evidence type="ECO:0000313" key="2">
    <source>
        <dbReference type="Proteomes" id="UP000620559"/>
    </source>
</evidence>
<dbReference type="AlphaFoldDB" id="A0A8J7FG14"/>
<protein>
    <submittedName>
        <fullName evidence="1">Uncharacterized protein</fullName>
    </submittedName>
</protein>
<dbReference type="Gene3D" id="3.40.50.300">
    <property type="entry name" value="P-loop containing nucleotide triphosphate hydrolases"/>
    <property type="match status" value="1"/>
</dbReference>
<proteinExistence type="predicted"/>
<reference evidence="1" key="1">
    <citation type="submission" date="2020-10" db="EMBL/GenBank/DDBJ databases">
        <authorList>
            <person name="Castelo-Branco R."/>
            <person name="Eusebio N."/>
            <person name="Adriana R."/>
            <person name="Vieira A."/>
            <person name="Brugerolle De Fraissinette N."/>
            <person name="Rezende De Castro R."/>
            <person name="Schneider M.P."/>
            <person name="Vasconcelos V."/>
            <person name="Leao P.N."/>
        </authorList>
    </citation>
    <scope>NUCLEOTIDE SEQUENCE</scope>
    <source>
        <strain evidence="1">LEGE 06105</strain>
    </source>
</reference>
<dbReference type="EMBL" id="JADEWL010000206">
    <property type="protein sequence ID" value="MBE9216804.1"/>
    <property type="molecule type" value="Genomic_DNA"/>
</dbReference>
<evidence type="ECO:0000313" key="1">
    <source>
        <dbReference type="EMBL" id="MBE9216804.1"/>
    </source>
</evidence>
<keyword evidence="2" id="KW-1185">Reference proteome</keyword>
<dbReference type="Proteomes" id="UP000620559">
    <property type="component" value="Unassembled WGS sequence"/>
</dbReference>
<accession>A0A8J7FG14</accession>
<gene>
    <name evidence="1" type="ORF">IQ247_29830</name>
</gene>